<dbReference type="Gene3D" id="3.40.50.1010">
    <property type="entry name" value="5'-nuclease"/>
    <property type="match status" value="1"/>
</dbReference>
<organism evidence="2">
    <name type="scientific">bioreactor metagenome</name>
    <dbReference type="NCBI Taxonomy" id="1076179"/>
    <lineage>
        <taxon>unclassified sequences</taxon>
        <taxon>metagenomes</taxon>
        <taxon>ecological metagenomes</taxon>
    </lineage>
</organism>
<gene>
    <name evidence="2" type="ORF">SDC9_02818</name>
</gene>
<sequence>MAPRVVLDTNCLVSALIFSKGRIAELRQIWQTEGIIPVVCRETVTELIRVLSYPKFKLEPQEIESLLAEFLPWAETFPLEIPLEEVSELRDRDDAVFIHLAKAANAAFLVSGDKHLLELRHIFPELQITTPAELLRHISKHN</sequence>
<protein>
    <recommendedName>
        <fullName evidence="1">PIN domain-containing protein</fullName>
    </recommendedName>
</protein>
<dbReference type="SUPFAM" id="SSF88723">
    <property type="entry name" value="PIN domain-like"/>
    <property type="match status" value="1"/>
</dbReference>
<dbReference type="InterPro" id="IPR029060">
    <property type="entry name" value="PIN-like_dom_sf"/>
</dbReference>
<evidence type="ECO:0000313" key="2">
    <source>
        <dbReference type="EMBL" id="MPL57317.1"/>
    </source>
</evidence>
<accession>A0A644SSN2</accession>
<comment type="caution">
    <text evidence="2">The sequence shown here is derived from an EMBL/GenBank/DDBJ whole genome shotgun (WGS) entry which is preliminary data.</text>
</comment>
<dbReference type="Pfam" id="PF13470">
    <property type="entry name" value="PIN_3"/>
    <property type="match status" value="1"/>
</dbReference>
<dbReference type="AlphaFoldDB" id="A0A644SSN2"/>
<dbReference type="PANTHER" id="PTHR34610:SF4">
    <property type="entry name" value="SLL8027 PROTEIN"/>
    <property type="match status" value="1"/>
</dbReference>
<dbReference type="InterPro" id="IPR002850">
    <property type="entry name" value="PIN_toxin-like"/>
</dbReference>
<name>A0A644SSN2_9ZZZZ</name>
<dbReference type="NCBIfam" id="TIGR00305">
    <property type="entry name" value="putative toxin-antitoxin system toxin component, PIN family"/>
    <property type="match status" value="1"/>
</dbReference>
<feature type="domain" description="PIN" evidence="1">
    <location>
        <begin position="3"/>
        <end position="118"/>
    </location>
</feature>
<dbReference type="SMART" id="SM00670">
    <property type="entry name" value="PINc"/>
    <property type="match status" value="1"/>
</dbReference>
<proteinExistence type="predicted"/>
<dbReference type="EMBL" id="VSSQ01000004">
    <property type="protein sequence ID" value="MPL57317.1"/>
    <property type="molecule type" value="Genomic_DNA"/>
</dbReference>
<evidence type="ECO:0000259" key="1">
    <source>
        <dbReference type="SMART" id="SM00670"/>
    </source>
</evidence>
<reference evidence="2" key="1">
    <citation type="submission" date="2019-08" db="EMBL/GenBank/DDBJ databases">
        <authorList>
            <person name="Kucharzyk K."/>
            <person name="Murdoch R.W."/>
            <person name="Higgins S."/>
            <person name="Loffler F."/>
        </authorList>
    </citation>
    <scope>NUCLEOTIDE SEQUENCE</scope>
</reference>
<dbReference type="PANTHER" id="PTHR34610">
    <property type="entry name" value="SSL7007 PROTEIN"/>
    <property type="match status" value="1"/>
</dbReference>
<dbReference type="InterPro" id="IPR002716">
    <property type="entry name" value="PIN_dom"/>
</dbReference>